<proteinExistence type="predicted"/>
<name>A0A7S4EQG2_9STRA</name>
<evidence type="ECO:0000313" key="2">
    <source>
        <dbReference type="EMBL" id="CAE0728326.1"/>
    </source>
</evidence>
<feature type="compositionally biased region" description="Low complexity" evidence="1">
    <location>
        <begin position="170"/>
        <end position="181"/>
    </location>
</feature>
<reference evidence="2" key="1">
    <citation type="submission" date="2021-01" db="EMBL/GenBank/DDBJ databases">
        <authorList>
            <person name="Corre E."/>
            <person name="Pelletier E."/>
            <person name="Niang G."/>
            <person name="Scheremetjew M."/>
            <person name="Finn R."/>
            <person name="Kale V."/>
            <person name="Holt S."/>
            <person name="Cochrane G."/>
            <person name="Meng A."/>
            <person name="Brown T."/>
            <person name="Cohen L."/>
        </authorList>
    </citation>
    <scope>NUCLEOTIDE SEQUENCE</scope>
    <source>
        <strain evidence="2">10249 10 AB</strain>
    </source>
</reference>
<sequence>MMQWEEIESLFEEGLLGEDEFEELWKNSVDGENDSVDANGFSNFNLGLDDLFVLEDDDDDEEEELSVTTTGPRSLVVEGDMPPGVLFSQLADTKYLVGTKELNLWVELNDLLEDGELLASELQEMYEKYAAPDGKLTEDGFLQLYDEIDGLFEDDDDDEDGEETVVTSSPPKQQEQQQNPPVNTRVKEDFLSFLDIVVEEDEQPCGFGASESDQEQILNILQVLEQQPTNMILQKDGNIEQADLAGMWELVYTSSSAMKFNKGLSGIGGSFPNGRFDGLRQELIATKFLTDVVYKERIEVTPSSASFDVTVKGVWDLRKSVSLFTGQPTVILNIEPDRVTYGPTSTRADHWKSLGPVNRLDLSYLDDNLRVMRGCTSSETLLIFKKVN</sequence>
<feature type="region of interest" description="Disordered" evidence="1">
    <location>
        <begin position="151"/>
        <end position="184"/>
    </location>
</feature>
<evidence type="ECO:0008006" key="3">
    <source>
        <dbReference type="Google" id="ProtNLM"/>
    </source>
</evidence>
<protein>
    <recommendedName>
        <fullName evidence="3">Plastid lipid-associated protein/fibrillin conserved domain-containing protein</fullName>
    </recommendedName>
</protein>
<gene>
    <name evidence="2" type="ORF">PAUS00366_LOCUS21110</name>
</gene>
<accession>A0A7S4EQG2</accession>
<feature type="compositionally biased region" description="Acidic residues" evidence="1">
    <location>
        <begin position="151"/>
        <end position="163"/>
    </location>
</feature>
<dbReference type="EMBL" id="HBIX01031899">
    <property type="protein sequence ID" value="CAE0728326.1"/>
    <property type="molecule type" value="Transcribed_RNA"/>
</dbReference>
<evidence type="ECO:0000256" key="1">
    <source>
        <dbReference type="SAM" id="MobiDB-lite"/>
    </source>
</evidence>
<organism evidence="2">
    <name type="scientific">Pseudo-nitzschia australis</name>
    <dbReference type="NCBI Taxonomy" id="44445"/>
    <lineage>
        <taxon>Eukaryota</taxon>
        <taxon>Sar</taxon>
        <taxon>Stramenopiles</taxon>
        <taxon>Ochrophyta</taxon>
        <taxon>Bacillariophyta</taxon>
        <taxon>Bacillariophyceae</taxon>
        <taxon>Bacillariophycidae</taxon>
        <taxon>Bacillariales</taxon>
        <taxon>Bacillariaceae</taxon>
        <taxon>Pseudo-nitzschia</taxon>
    </lineage>
</organism>
<dbReference type="AlphaFoldDB" id="A0A7S4EQG2"/>